<accession>A0ABW3N3G5</accession>
<dbReference type="Proteomes" id="UP001597046">
    <property type="component" value="Unassembled WGS sequence"/>
</dbReference>
<gene>
    <name evidence="1" type="ORF">ACFQ2V_20295</name>
</gene>
<evidence type="ECO:0000313" key="1">
    <source>
        <dbReference type="EMBL" id="MFD1056653.1"/>
    </source>
</evidence>
<organism evidence="1 2">
    <name type="scientific">Terrabacter terrigena</name>
    <dbReference type="NCBI Taxonomy" id="574718"/>
    <lineage>
        <taxon>Bacteria</taxon>
        <taxon>Bacillati</taxon>
        <taxon>Actinomycetota</taxon>
        <taxon>Actinomycetes</taxon>
        <taxon>Micrococcales</taxon>
        <taxon>Intrasporangiaceae</taxon>
        <taxon>Terrabacter</taxon>
    </lineage>
</organism>
<name>A0ABW3N3G5_9MICO</name>
<sequence>MPYVASSRASAGLLGGGAPRVLDVSWARDASTGGEALRAVVSVLPGRLVGEVVYDPVDAQHGAVVAERADRAGRARSVGVTEGLLRAGEAVMAQVEAL</sequence>
<evidence type="ECO:0000313" key="2">
    <source>
        <dbReference type="Proteomes" id="UP001597046"/>
    </source>
</evidence>
<proteinExistence type="predicted"/>
<protein>
    <submittedName>
        <fullName evidence="1">Uncharacterized protein</fullName>
    </submittedName>
</protein>
<comment type="caution">
    <text evidence="1">The sequence shown here is derived from an EMBL/GenBank/DDBJ whole genome shotgun (WGS) entry which is preliminary data.</text>
</comment>
<dbReference type="EMBL" id="JBHTKH010000023">
    <property type="protein sequence ID" value="MFD1056653.1"/>
    <property type="molecule type" value="Genomic_DNA"/>
</dbReference>
<reference evidence="2" key="1">
    <citation type="journal article" date="2019" name="Int. J. Syst. Evol. Microbiol.">
        <title>The Global Catalogue of Microorganisms (GCM) 10K type strain sequencing project: providing services to taxonomists for standard genome sequencing and annotation.</title>
        <authorList>
            <consortium name="The Broad Institute Genomics Platform"/>
            <consortium name="The Broad Institute Genome Sequencing Center for Infectious Disease"/>
            <person name="Wu L."/>
            <person name="Ma J."/>
        </authorList>
    </citation>
    <scope>NUCLEOTIDE SEQUENCE [LARGE SCALE GENOMIC DNA]</scope>
    <source>
        <strain evidence="2">CCUG 57508</strain>
    </source>
</reference>
<keyword evidence="2" id="KW-1185">Reference proteome</keyword>
<dbReference type="RefSeq" id="WP_386054761.1">
    <property type="nucleotide sequence ID" value="NZ_JBHTKH010000023.1"/>
</dbReference>
<feature type="non-terminal residue" evidence="1">
    <location>
        <position position="98"/>
    </location>
</feature>